<keyword evidence="2" id="KW-1133">Transmembrane helix</keyword>
<feature type="region of interest" description="Disordered" evidence="1">
    <location>
        <begin position="332"/>
        <end position="374"/>
    </location>
</feature>
<accession>A0A4V6DTG2</accession>
<dbReference type="Pfam" id="PF10067">
    <property type="entry name" value="DUF2306"/>
    <property type="match status" value="1"/>
</dbReference>
<name>A0A4V6DTG2_9PEZI</name>
<evidence type="ECO:0008006" key="5">
    <source>
        <dbReference type="Google" id="ProtNLM"/>
    </source>
</evidence>
<proteinExistence type="predicted"/>
<dbReference type="EMBL" id="PTQR01000088">
    <property type="protein sequence ID" value="TKX20422.1"/>
    <property type="molecule type" value="Genomic_DNA"/>
</dbReference>
<comment type="caution">
    <text evidence="3">The sequence shown here is derived from an EMBL/GenBank/DDBJ whole genome shotgun (WGS) entry which is preliminary data.</text>
</comment>
<sequence>MAWPQKHRSAGNPVARAYRTTYHAFGFQKAYDFPLYILTAGALFAFALARLMYLDVSGTFSKSSIPGEYYWYRSGFRHVGITLHLIGVLFGSLLAALQFTPVIRKKYIMFHRINGYFAMLLFLLGNVGAFMIIDQSMGGAPVMRLWIGALGVATTVSIILAYINVKRLQIDQHRAWMIRTFVWAGCIITLRIILGISLGVLSGMTVDYQTPMRCDQLFFIYTNIGVPDSNNPIPAKYPACGSNAAINPTQVLVAGNFDAKENVAALIRPVFVMAAWLAIIIHIFLGELYLWLTPAESHRLRVVSRERQLERGLITAEDMKGAGLSSSRLGDAPEWWNKDMSEHCGERASGQGREHTPNGLTKETEEESKSIDIA</sequence>
<gene>
    <name evidence="3" type="ORF">C1H76_7232</name>
</gene>
<evidence type="ECO:0000256" key="1">
    <source>
        <dbReference type="SAM" id="MobiDB-lite"/>
    </source>
</evidence>
<feature type="transmembrane region" description="Helical" evidence="2">
    <location>
        <begin position="177"/>
        <end position="201"/>
    </location>
</feature>
<keyword evidence="2" id="KW-0812">Transmembrane</keyword>
<dbReference type="InterPro" id="IPR018750">
    <property type="entry name" value="DUF2306_membrane"/>
</dbReference>
<organism evidence="3 4">
    <name type="scientific">Elsinoe australis</name>
    <dbReference type="NCBI Taxonomy" id="40998"/>
    <lineage>
        <taxon>Eukaryota</taxon>
        <taxon>Fungi</taxon>
        <taxon>Dikarya</taxon>
        <taxon>Ascomycota</taxon>
        <taxon>Pezizomycotina</taxon>
        <taxon>Dothideomycetes</taxon>
        <taxon>Dothideomycetidae</taxon>
        <taxon>Myriangiales</taxon>
        <taxon>Elsinoaceae</taxon>
        <taxon>Elsinoe</taxon>
    </lineage>
</organism>
<feature type="transmembrane region" description="Helical" evidence="2">
    <location>
        <begin position="145"/>
        <end position="165"/>
    </location>
</feature>
<keyword evidence="2" id="KW-0472">Membrane</keyword>
<feature type="transmembrane region" description="Helical" evidence="2">
    <location>
        <begin position="81"/>
        <end position="103"/>
    </location>
</feature>
<dbReference type="Proteomes" id="UP000308133">
    <property type="component" value="Unassembled WGS sequence"/>
</dbReference>
<feature type="transmembrane region" description="Helical" evidence="2">
    <location>
        <begin position="33"/>
        <end position="53"/>
    </location>
</feature>
<evidence type="ECO:0000313" key="3">
    <source>
        <dbReference type="EMBL" id="TKX20422.1"/>
    </source>
</evidence>
<feature type="transmembrane region" description="Helical" evidence="2">
    <location>
        <begin position="115"/>
        <end position="133"/>
    </location>
</feature>
<evidence type="ECO:0000313" key="4">
    <source>
        <dbReference type="Proteomes" id="UP000308133"/>
    </source>
</evidence>
<feature type="transmembrane region" description="Helical" evidence="2">
    <location>
        <begin position="270"/>
        <end position="292"/>
    </location>
</feature>
<feature type="compositionally biased region" description="Basic and acidic residues" evidence="1">
    <location>
        <begin position="336"/>
        <end position="356"/>
    </location>
</feature>
<protein>
    <recommendedName>
        <fullName evidence="5">DUF2306 domain-containing protein</fullName>
    </recommendedName>
</protein>
<dbReference type="AlphaFoldDB" id="A0A4V6DTG2"/>
<evidence type="ECO:0000256" key="2">
    <source>
        <dbReference type="SAM" id="Phobius"/>
    </source>
</evidence>
<reference evidence="3 4" key="1">
    <citation type="submission" date="2018-02" db="EMBL/GenBank/DDBJ databases">
        <title>Draft genome sequences of Elsinoe sp., causing black scab on jojoba.</title>
        <authorList>
            <person name="Stodart B."/>
            <person name="Jeffress S."/>
            <person name="Ash G."/>
            <person name="Arun Chinnappa K."/>
        </authorList>
    </citation>
    <scope>NUCLEOTIDE SEQUENCE [LARGE SCALE GENOMIC DNA]</scope>
    <source>
        <strain evidence="3 4">Hillstone_2</strain>
    </source>
</reference>